<keyword evidence="1" id="KW-0472">Membrane</keyword>
<evidence type="ECO:0000256" key="1">
    <source>
        <dbReference type="SAM" id="Phobius"/>
    </source>
</evidence>
<proteinExistence type="predicted"/>
<gene>
    <name evidence="2" type="ORF">DFH94DRAFT_214702</name>
</gene>
<organism evidence="2 3">
    <name type="scientific">Russula ochroleuca</name>
    <dbReference type="NCBI Taxonomy" id="152965"/>
    <lineage>
        <taxon>Eukaryota</taxon>
        <taxon>Fungi</taxon>
        <taxon>Dikarya</taxon>
        <taxon>Basidiomycota</taxon>
        <taxon>Agaricomycotina</taxon>
        <taxon>Agaricomycetes</taxon>
        <taxon>Russulales</taxon>
        <taxon>Russulaceae</taxon>
        <taxon>Russula</taxon>
    </lineage>
</organism>
<keyword evidence="1" id="KW-0812">Transmembrane</keyword>
<sequence>MALNFRRRCMPRVALYPMPRVWFACVCACVRRSEMTLEMTSVVFTNHSCSSPLHSLGFPCAGVGWVGVPVKCGGVRADGRGKDNVWPRARCAADRRLWGTFSSGTNRCYRVYPTLPNPVPLPSPKPSTQIHIFHERKPVHEQTQKREKWPVRIGFVSMITLVCPLHIVLL</sequence>
<reference evidence="2" key="2">
    <citation type="journal article" date="2020" name="Nat. Commun.">
        <title>Large-scale genome sequencing of mycorrhizal fungi provides insights into the early evolution of symbiotic traits.</title>
        <authorList>
            <person name="Miyauchi S."/>
            <person name="Kiss E."/>
            <person name="Kuo A."/>
            <person name="Drula E."/>
            <person name="Kohler A."/>
            <person name="Sanchez-Garcia M."/>
            <person name="Morin E."/>
            <person name="Andreopoulos B."/>
            <person name="Barry K.W."/>
            <person name="Bonito G."/>
            <person name="Buee M."/>
            <person name="Carver A."/>
            <person name="Chen C."/>
            <person name="Cichocki N."/>
            <person name="Clum A."/>
            <person name="Culley D."/>
            <person name="Crous P.W."/>
            <person name="Fauchery L."/>
            <person name="Girlanda M."/>
            <person name="Hayes R.D."/>
            <person name="Keri Z."/>
            <person name="LaButti K."/>
            <person name="Lipzen A."/>
            <person name="Lombard V."/>
            <person name="Magnuson J."/>
            <person name="Maillard F."/>
            <person name="Murat C."/>
            <person name="Nolan M."/>
            <person name="Ohm R.A."/>
            <person name="Pangilinan J."/>
            <person name="Pereira M.F."/>
            <person name="Perotto S."/>
            <person name="Peter M."/>
            <person name="Pfister S."/>
            <person name="Riley R."/>
            <person name="Sitrit Y."/>
            <person name="Stielow J.B."/>
            <person name="Szollosi G."/>
            <person name="Zifcakova L."/>
            <person name="Stursova M."/>
            <person name="Spatafora J.W."/>
            <person name="Tedersoo L."/>
            <person name="Vaario L.M."/>
            <person name="Yamada A."/>
            <person name="Yan M."/>
            <person name="Wang P."/>
            <person name="Xu J."/>
            <person name="Bruns T."/>
            <person name="Baldrian P."/>
            <person name="Vilgalys R."/>
            <person name="Dunand C."/>
            <person name="Henrissat B."/>
            <person name="Grigoriev I.V."/>
            <person name="Hibbett D."/>
            <person name="Nagy L.G."/>
            <person name="Martin F.M."/>
        </authorList>
    </citation>
    <scope>NUCLEOTIDE SEQUENCE</scope>
    <source>
        <strain evidence="2">Prilba</strain>
    </source>
</reference>
<accession>A0A9P5MP64</accession>
<evidence type="ECO:0000313" key="3">
    <source>
        <dbReference type="Proteomes" id="UP000759537"/>
    </source>
</evidence>
<dbReference type="Proteomes" id="UP000759537">
    <property type="component" value="Unassembled WGS sequence"/>
</dbReference>
<keyword evidence="1" id="KW-1133">Transmembrane helix</keyword>
<keyword evidence="3" id="KW-1185">Reference proteome</keyword>
<evidence type="ECO:0000313" key="2">
    <source>
        <dbReference type="EMBL" id="KAF8470290.1"/>
    </source>
</evidence>
<comment type="caution">
    <text evidence="2">The sequence shown here is derived from an EMBL/GenBank/DDBJ whole genome shotgun (WGS) entry which is preliminary data.</text>
</comment>
<dbReference type="AlphaFoldDB" id="A0A9P5MP64"/>
<feature type="transmembrane region" description="Helical" evidence="1">
    <location>
        <begin position="149"/>
        <end position="169"/>
    </location>
</feature>
<protein>
    <submittedName>
        <fullName evidence="2">Uncharacterized protein</fullName>
    </submittedName>
</protein>
<dbReference type="EMBL" id="WHVB01000026">
    <property type="protein sequence ID" value="KAF8470290.1"/>
    <property type="molecule type" value="Genomic_DNA"/>
</dbReference>
<name>A0A9P5MP64_9AGAM</name>
<reference evidence="2" key="1">
    <citation type="submission" date="2019-10" db="EMBL/GenBank/DDBJ databases">
        <authorList>
            <consortium name="DOE Joint Genome Institute"/>
            <person name="Kuo A."/>
            <person name="Miyauchi S."/>
            <person name="Kiss E."/>
            <person name="Drula E."/>
            <person name="Kohler A."/>
            <person name="Sanchez-Garcia M."/>
            <person name="Andreopoulos B."/>
            <person name="Barry K.W."/>
            <person name="Bonito G."/>
            <person name="Buee M."/>
            <person name="Carver A."/>
            <person name="Chen C."/>
            <person name="Cichocki N."/>
            <person name="Clum A."/>
            <person name="Culley D."/>
            <person name="Crous P.W."/>
            <person name="Fauchery L."/>
            <person name="Girlanda M."/>
            <person name="Hayes R."/>
            <person name="Keri Z."/>
            <person name="LaButti K."/>
            <person name="Lipzen A."/>
            <person name="Lombard V."/>
            <person name="Magnuson J."/>
            <person name="Maillard F."/>
            <person name="Morin E."/>
            <person name="Murat C."/>
            <person name="Nolan M."/>
            <person name="Ohm R."/>
            <person name="Pangilinan J."/>
            <person name="Pereira M."/>
            <person name="Perotto S."/>
            <person name="Peter M."/>
            <person name="Riley R."/>
            <person name="Sitrit Y."/>
            <person name="Stielow B."/>
            <person name="Szollosi G."/>
            <person name="Zifcakova L."/>
            <person name="Stursova M."/>
            <person name="Spatafora J.W."/>
            <person name="Tedersoo L."/>
            <person name="Vaario L.-M."/>
            <person name="Yamada A."/>
            <person name="Yan M."/>
            <person name="Wang P."/>
            <person name="Xu J."/>
            <person name="Bruns T."/>
            <person name="Baldrian P."/>
            <person name="Vilgalys R."/>
            <person name="Henrissat B."/>
            <person name="Grigoriev I.V."/>
            <person name="Hibbett D."/>
            <person name="Nagy L.G."/>
            <person name="Martin F.M."/>
        </authorList>
    </citation>
    <scope>NUCLEOTIDE SEQUENCE</scope>
    <source>
        <strain evidence="2">Prilba</strain>
    </source>
</reference>